<feature type="repeat" description="NHL" evidence="2">
    <location>
        <begin position="398"/>
        <end position="441"/>
    </location>
</feature>
<dbReference type="SUPFAM" id="SSF101898">
    <property type="entry name" value="NHL repeat"/>
    <property type="match status" value="1"/>
</dbReference>
<feature type="region of interest" description="Disordered" evidence="3">
    <location>
        <begin position="1"/>
        <end position="36"/>
    </location>
</feature>
<sequence length="485" mass="53119">MEPNASPGPKSNKSDDSQTSADAHDEASFRPADNINNDCLQPYAVTRCQQDDEVSIKMPENIEGNPHTHPHAVTYQKHDGIAIESADCDVVQPYAVKYEDETVGDSANNDGNPGIQRSAVNHQKNEEPFLGPLNCATAASNNINDVSTSPSSNDVLHALDPNPMYAAADIINNANDFLHALHPNPMYVPNARVPTAHGCDVKPEKITFGGQGKEPGKFLRKKDYGFGVAVSADNEIFVTDRDNKRVQVFSMNGTYLRLFPTVVPGESMTMFPYSVTLDVGPGYLWVLGKGEYEQRGSDMCYKGHVVQYSKNGQPIKKFDVSLIISFYPVIAMDVRNNKVIVGDGYTITMFDPNGSRFWSSNVRTAFGIGGVIWDKEGNILLTDGCENVQKYNQSGVKIFEFGTDGKANGQLDSPKGICLDSSCHIIVANTKNNRVDMFTRQGEFVRTIVDIIRPWGVAMGPCGELVVTSSHTYTVTIIPRHMVGP</sequence>
<dbReference type="CDD" id="cd05819">
    <property type="entry name" value="NHL"/>
    <property type="match status" value="1"/>
</dbReference>
<feature type="compositionally biased region" description="Basic and acidic residues" evidence="3">
    <location>
        <begin position="12"/>
        <end position="28"/>
    </location>
</feature>
<dbReference type="InterPro" id="IPR050952">
    <property type="entry name" value="TRIM-NHL_E3_ligases"/>
</dbReference>
<dbReference type="PANTHER" id="PTHR24104:SF50">
    <property type="entry name" value="SMP-30_GLUCONOLACTONASE_LRE-LIKE REGION DOMAIN-CONTAINING PROTEIN"/>
    <property type="match status" value="1"/>
</dbReference>
<name>A0A6P4Z0A6_BRABE</name>
<organism evidence="4 5">
    <name type="scientific">Branchiostoma belcheri</name>
    <name type="common">Amphioxus</name>
    <dbReference type="NCBI Taxonomy" id="7741"/>
    <lineage>
        <taxon>Eukaryota</taxon>
        <taxon>Metazoa</taxon>
        <taxon>Chordata</taxon>
        <taxon>Cephalochordata</taxon>
        <taxon>Leptocardii</taxon>
        <taxon>Amphioxiformes</taxon>
        <taxon>Branchiostomatidae</taxon>
        <taxon>Branchiostoma</taxon>
    </lineage>
</organism>
<dbReference type="Pfam" id="PF01436">
    <property type="entry name" value="NHL"/>
    <property type="match status" value="1"/>
</dbReference>
<dbReference type="AlphaFoldDB" id="A0A6P4Z0A6"/>
<evidence type="ECO:0000256" key="2">
    <source>
        <dbReference type="PROSITE-ProRule" id="PRU00504"/>
    </source>
</evidence>
<dbReference type="PANTHER" id="PTHR24104">
    <property type="entry name" value="E3 UBIQUITIN-PROTEIN LIGASE NHLRC1-RELATED"/>
    <property type="match status" value="1"/>
</dbReference>
<dbReference type="OrthoDB" id="6074157at2759"/>
<evidence type="ECO:0000313" key="4">
    <source>
        <dbReference type="Proteomes" id="UP000515135"/>
    </source>
</evidence>
<dbReference type="PROSITE" id="PS51125">
    <property type="entry name" value="NHL"/>
    <property type="match status" value="2"/>
</dbReference>
<dbReference type="GO" id="GO:0061630">
    <property type="term" value="F:ubiquitin protein ligase activity"/>
    <property type="evidence" value="ECO:0007669"/>
    <property type="project" value="TreeGrafter"/>
</dbReference>
<evidence type="ECO:0000256" key="3">
    <source>
        <dbReference type="SAM" id="MobiDB-lite"/>
    </source>
</evidence>
<dbReference type="Proteomes" id="UP000515135">
    <property type="component" value="Unplaced"/>
</dbReference>
<dbReference type="FunFam" id="2.120.10.30:FF:000064">
    <property type="entry name" value="Uncharacterized protein"/>
    <property type="match status" value="1"/>
</dbReference>
<accession>A0A6P4Z0A6</accession>
<dbReference type="InterPro" id="IPR011042">
    <property type="entry name" value="6-blade_b-propeller_TolB-like"/>
</dbReference>
<dbReference type="GO" id="GO:0043161">
    <property type="term" value="P:proteasome-mediated ubiquitin-dependent protein catabolic process"/>
    <property type="evidence" value="ECO:0007669"/>
    <property type="project" value="TreeGrafter"/>
</dbReference>
<proteinExistence type="predicted"/>
<keyword evidence="1" id="KW-0677">Repeat</keyword>
<dbReference type="InterPro" id="IPR001258">
    <property type="entry name" value="NHL_repeat"/>
</dbReference>
<dbReference type="GeneID" id="109470160"/>
<dbReference type="KEGG" id="bbel:109470160"/>
<keyword evidence="4" id="KW-1185">Reference proteome</keyword>
<protein>
    <submittedName>
        <fullName evidence="5">E3 ubiquitin-protein ligase TRIM71-like</fullName>
    </submittedName>
</protein>
<dbReference type="GO" id="GO:0000209">
    <property type="term" value="P:protein polyubiquitination"/>
    <property type="evidence" value="ECO:0007669"/>
    <property type="project" value="TreeGrafter"/>
</dbReference>
<dbReference type="RefSeq" id="XP_019624502.1">
    <property type="nucleotide sequence ID" value="XM_019768943.1"/>
</dbReference>
<evidence type="ECO:0000313" key="5">
    <source>
        <dbReference type="RefSeq" id="XP_019624502.1"/>
    </source>
</evidence>
<evidence type="ECO:0000256" key="1">
    <source>
        <dbReference type="ARBA" id="ARBA00022737"/>
    </source>
</evidence>
<dbReference type="Gene3D" id="2.120.10.30">
    <property type="entry name" value="TolB, C-terminal domain"/>
    <property type="match status" value="1"/>
</dbReference>
<gene>
    <name evidence="5" type="primary">LOC109470160</name>
</gene>
<feature type="repeat" description="NHL" evidence="2">
    <location>
        <begin position="227"/>
        <end position="252"/>
    </location>
</feature>
<reference evidence="5" key="1">
    <citation type="submission" date="2025-08" db="UniProtKB">
        <authorList>
            <consortium name="RefSeq"/>
        </authorList>
    </citation>
    <scope>IDENTIFICATION</scope>
    <source>
        <tissue evidence="5">Gonad</tissue>
    </source>
</reference>